<accession>A0A0V0HJL6</accession>
<organism evidence="1">
    <name type="scientific">Solanum chacoense</name>
    <name type="common">Chaco potato</name>
    <dbReference type="NCBI Taxonomy" id="4108"/>
    <lineage>
        <taxon>Eukaryota</taxon>
        <taxon>Viridiplantae</taxon>
        <taxon>Streptophyta</taxon>
        <taxon>Embryophyta</taxon>
        <taxon>Tracheophyta</taxon>
        <taxon>Spermatophyta</taxon>
        <taxon>Magnoliopsida</taxon>
        <taxon>eudicotyledons</taxon>
        <taxon>Gunneridae</taxon>
        <taxon>Pentapetalae</taxon>
        <taxon>asterids</taxon>
        <taxon>lamiids</taxon>
        <taxon>Solanales</taxon>
        <taxon>Solanaceae</taxon>
        <taxon>Solanoideae</taxon>
        <taxon>Solaneae</taxon>
        <taxon>Solanum</taxon>
    </lineage>
</organism>
<dbReference type="PANTHER" id="PTHR33116">
    <property type="entry name" value="REVERSE TRANSCRIPTASE ZINC-BINDING DOMAIN-CONTAINING PROTEIN-RELATED-RELATED"/>
    <property type="match status" value="1"/>
</dbReference>
<reference evidence="1" key="1">
    <citation type="submission" date="2015-12" db="EMBL/GenBank/DDBJ databases">
        <title>Gene expression during late stages of embryo sac development: a critical building block for successful pollen-pistil interactions.</title>
        <authorList>
            <person name="Liu Y."/>
            <person name="Joly V."/>
            <person name="Sabar M."/>
            <person name="Matton D.P."/>
        </authorList>
    </citation>
    <scope>NUCLEOTIDE SEQUENCE</scope>
</reference>
<sequence length="105" mass="12340">MYLGMPLGVKSKAMNIWNSLIEKYEKKLTRWKSQYTSLGDRVTFINSVLDALLTYMMSIFPIPDGVIESLDKIRRDFLWKGSEENVSTVRHLVKWNEVLWGLRQD</sequence>
<name>A0A0V0HJL6_SOLCH</name>
<dbReference type="PANTHER" id="PTHR33116:SF78">
    <property type="entry name" value="OS12G0587133 PROTEIN"/>
    <property type="match status" value="1"/>
</dbReference>
<protein>
    <submittedName>
        <fullName evidence="1">Putative ovule protein</fullName>
    </submittedName>
</protein>
<dbReference type="EMBL" id="GEDG01007996">
    <property type="protein sequence ID" value="JAP30508.1"/>
    <property type="molecule type" value="Transcribed_RNA"/>
</dbReference>
<evidence type="ECO:0000313" key="1">
    <source>
        <dbReference type="EMBL" id="JAP20186.1"/>
    </source>
</evidence>
<dbReference type="EMBL" id="GEDG01019147">
    <property type="protein sequence ID" value="JAP20186.1"/>
    <property type="molecule type" value="Transcribed_RNA"/>
</dbReference>
<dbReference type="AlphaFoldDB" id="A0A0V0HJL6"/>
<proteinExistence type="predicted"/>